<dbReference type="PANTHER" id="PTHR42923">
    <property type="entry name" value="PROTOPORPHYRINOGEN OXIDASE"/>
    <property type="match status" value="1"/>
</dbReference>
<dbReference type="InterPro" id="IPR036188">
    <property type="entry name" value="FAD/NAD-bd_sf"/>
</dbReference>
<dbReference type="InterPro" id="IPR050464">
    <property type="entry name" value="Zeta_carotene_desat/Oxidored"/>
</dbReference>
<protein>
    <submittedName>
        <fullName evidence="8">Protoporphyrinogen oxidase</fullName>
    </submittedName>
</protein>
<keyword evidence="2" id="KW-0285">Flavoprotein</keyword>
<evidence type="ECO:0000256" key="2">
    <source>
        <dbReference type="ARBA" id="ARBA00022630"/>
    </source>
</evidence>
<evidence type="ECO:0000256" key="6">
    <source>
        <dbReference type="ARBA" id="ARBA00023444"/>
    </source>
</evidence>
<comment type="pathway">
    <text evidence="6">Porphyrin-containing compound metabolism.</text>
</comment>
<dbReference type="Gene3D" id="3.50.50.60">
    <property type="entry name" value="FAD/NAD(P)-binding domain"/>
    <property type="match status" value="1"/>
</dbReference>
<dbReference type="Gene3D" id="1.10.3110.10">
    <property type="entry name" value="protoporphyrinogen ix oxidase, domain 3"/>
    <property type="match status" value="1"/>
</dbReference>
<feature type="domain" description="Amine oxidase" evidence="7">
    <location>
        <begin position="14"/>
        <end position="409"/>
    </location>
</feature>
<dbReference type="PANTHER" id="PTHR42923:SF3">
    <property type="entry name" value="PROTOPORPHYRINOGEN OXIDASE"/>
    <property type="match status" value="1"/>
</dbReference>
<proteinExistence type="predicted"/>
<comment type="cofactor">
    <cofactor evidence="1">
        <name>FAD</name>
        <dbReference type="ChEBI" id="CHEBI:57692"/>
    </cofactor>
</comment>
<dbReference type="NCBIfam" id="TIGR00562">
    <property type="entry name" value="proto_IX_ox"/>
    <property type="match status" value="1"/>
</dbReference>
<evidence type="ECO:0000313" key="9">
    <source>
        <dbReference type="Proteomes" id="UP000179037"/>
    </source>
</evidence>
<comment type="caution">
    <text evidence="8">The sequence shown here is derived from an EMBL/GenBank/DDBJ whole genome shotgun (WGS) entry which is preliminary data.</text>
</comment>
<name>A0A1F6TXE1_9PROT</name>
<dbReference type="InterPro" id="IPR004572">
    <property type="entry name" value="Protoporphyrinogen_oxidase"/>
</dbReference>
<sequence>MSTQTDVLIVGGGVSGLSIAWWLAQAGLPVEVWEADARPGGKIESHRQDGYLTERAASLLMNFRPEVTEMVREAGLEEEKIGRSAIAESRRYLWHAGRLQTLPMQLGSMIVSPIWSWRGKLRLLAEPFLPAGGHEDESVSEFIRRRLGREMLDKAMEPFIAGTLAADPDLTSASAALPRLTALERRYGSLTAGILAHRLLRRRTACRADTFSFHDGMETLIKTLAATPGVCLHTRHRLLAIERGRDGWEAVAATPLGERRIRAKELVLATPAGVSAALVQPLDVELAQLLNGIRYAPIKVVHLGFDRAAVGHALDGTGFLVPRNEGLPLTGNLWMSSLFANRAPAGKVLLTAYLGGARTPGVADWTDTRVVDETLGVLRRVLGIRGEPELVRLDHHAEALPLYHGAYQARIRAIGERLEQTPGLHLEANYRGGVSVRDRIYCARTVAGRIRARAVQAEANLKTAHALSGLA</sequence>
<gene>
    <name evidence="8" type="ORF">A3A87_10160</name>
</gene>
<dbReference type="SUPFAM" id="SSF51905">
    <property type="entry name" value="FAD/NAD(P)-binding domain"/>
    <property type="match status" value="1"/>
</dbReference>
<evidence type="ECO:0000256" key="4">
    <source>
        <dbReference type="ARBA" id="ARBA00023002"/>
    </source>
</evidence>
<dbReference type="GO" id="GO:0006783">
    <property type="term" value="P:heme biosynthetic process"/>
    <property type="evidence" value="ECO:0007669"/>
    <property type="project" value="UniProtKB-KW"/>
</dbReference>
<dbReference type="Proteomes" id="UP000179037">
    <property type="component" value="Unassembled WGS sequence"/>
</dbReference>
<dbReference type="EMBL" id="MFTC01000089">
    <property type="protein sequence ID" value="OGI49761.1"/>
    <property type="molecule type" value="Genomic_DNA"/>
</dbReference>
<evidence type="ECO:0000256" key="3">
    <source>
        <dbReference type="ARBA" id="ARBA00022827"/>
    </source>
</evidence>
<keyword evidence="5" id="KW-0350">Heme biosynthesis</keyword>
<dbReference type="SUPFAM" id="SSF54373">
    <property type="entry name" value="FAD-linked reductases, C-terminal domain"/>
    <property type="match status" value="1"/>
</dbReference>
<dbReference type="AlphaFoldDB" id="A0A1F6TXE1"/>
<evidence type="ECO:0000256" key="1">
    <source>
        <dbReference type="ARBA" id="ARBA00001974"/>
    </source>
</evidence>
<evidence type="ECO:0000256" key="5">
    <source>
        <dbReference type="ARBA" id="ARBA00023133"/>
    </source>
</evidence>
<keyword evidence="3" id="KW-0274">FAD</keyword>
<keyword evidence="4" id="KW-0560">Oxidoreductase</keyword>
<dbReference type="Gene3D" id="3.90.660.20">
    <property type="entry name" value="Protoporphyrinogen oxidase, mitochondrial, domain 2"/>
    <property type="match status" value="1"/>
</dbReference>
<dbReference type="InterPro" id="IPR002937">
    <property type="entry name" value="Amino_oxidase"/>
</dbReference>
<reference evidence="8 9" key="1">
    <citation type="journal article" date="2016" name="Nat. Commun.">
        <title>Thousands of microbial genomes shed light on interconnected biogeochemical processes in an aquifer system.</title>
        <authorList>
            <person name="Anantharaman K."/>
            <person name="Brown C.T."/>
            <person name="Hug L.A."/>
            <person name="Sharon I."/>
            <person name="Castelle C.J."/>
            <person name="Probst A.J."/>
            <person name="Thomas B.C."/>
            <person name="Singh A."/>
            <person name="Wilkins M.J."/>
            <person name="Karaoz U."/>
            <person name="Brodie E.L."/>
            <person name="Williams K.H."/>
            <person name="Hubbard S.S."/>
            <person name="Banfield J.F."/>
        </authorList>
    </citation>
    <scope>NUCLEOTIDE SEQUENCE [LARGE SCALE GENOMIC DNA]</scope>
</reference>
<accession>A0A1F6TXE1</accession>
<organism evidence="8 9">
    <name type="scientific">Candidatus Muproteobacteria bacterium RIFCSPLOWO2_01_FULL_60_18</name>
    <dbReference type="NCBI Taxonomy" id="1817768"/>
    <lineage>
        <taxon>Bacteria</taxon>
        <taxon>Pseudomonadati</taxon>
        <taxon>Pseudomonadota</taxon>
        <taxon>Candidatus Muproteobacteria</taxon>
    </lineage>
</organism>
<evidence type="ECO:0000313" key="8">
    <source>
        <dbReference type="EMBL" id="OGI49761.1"/>
    </source>
</evidence>
<dbReference type="GO" id="GO:0004729">
    <property type="term" value="F:oxygen-dependent protoporphyrinogen oxidase activity"/>
    <property type="evidence" value="ECO:0007669"/>
    <property type="project" value="InterPro"/>
</dbReference>
<dbReference type="STRING" id="1817768.A3A87_10160"/>
<evidence type="ECO:0000259" key="7">
    <source>
        <dbReference type="Pfam" id="PF01593"/>
    </source>
</evidence>
<dbReference type="Pfam" id="PF01593">
    <property type="entry name" value="Amino_oxidase"/>
    <property type="match status" value="1"/>
</dbReference>